<dbReference type="InterPro" id="IPR023168">
    <property type="entry name" value="GatB_Yqey_C_2"/>
</dbReference>
<dbReference type="Proteomes" id="UP000030787">
    <property type="component" value="Chromosome"/>
</dbReference>
<keyword evidence="5 8" id="KW-0067">ATP-binding</keyword>
<dbReference type="GeneID" id="24817747"/>
<dbReference type="GO" id="GO:0070681">
    <property type="term" value="P:glutaminyl-tRNAGln biosynthesis via transamidation"/>
    <property type="evidence" value="ECO:0007669"/>
    <property type="project" value="TreeGrafter"/>
</dbReference>
<evidence type="ECO:0000256" key="4">
    <source>
        <dbReference type="ARBA" id="ARBA00022741"/>
    </source>
</evidence>
<dbReference type="OrthoDB" id="52755at2157"/>
<evidence type="ECO:0000313" key="10">
    <source>
        <dbReference type="EMBL" id="AIZ55977.1"/>
    </source>
</evidence>
<name>A0A0A7LCD9_9ARCH</name>
<evidence type="ECO:0000256" key="7">
    <source>
        <dbReference type="ARBA" id="ARBA00047913"/>
    </source>
</evidence>
<gene>
    <name evidence="8 10" type="primary">gatB</name>
    <name evidence="10" type="ORF">Mpt1_c00720</name>
</gene>
<dbReference type="KEGG" id="mear:Mpt1_c00720"/>
<dbReference type="InterPro" id="IPR004413">
    <property type="entry name" value="GatB"/>
</dbReference>
<evidence type="ECO:0000256" key="6">
    <source>
        <dbReference type="ARBA" id="ARBA00022917"/>
    </source>
</evidence>
<dbReference type="GO" id="GO:0006412">
    <property type="term" value="P:translation"/>
    <property type="evidence" value="ECO:0007669"/>
    <property type="project" value="UniProtKB-UniRule"/>
</dbReference>
<sequence length="445" mass="49933">MKIGLEVHVQLPTRSKMFCSCPTTDAEAPNTHVCPTCLGMPGVKPVMNKKAVEYGIKLAKMLNCEIPEVMWFSRKTYFYPDMSKGVQITQYENTVGKKGIYYVNGGRPIHITKIQLEEDPGKTKRFGDQSSLVDYNRAGTPLTEIVTDPDFKTPAEAREFLRQLIADIRHTIDLPDDGERSIRADCNISVGVERVEVKNVSGLKNVERALTFEFVRQTKILKAGGKIERETRGFDEERGVTFSVRKKEWEADYGYINEPDLGIFHIGDLARSITIKESPTKMAVRLSQEYKIDQKTADQFVSTSVGLAKMFEVLVKATDIQTALSWTKGTISANWKTFEACGKDPEGITKIIKKLSEGRITDVEADIELKAYMAGRDACAIREQCGDLCKIIEKYLDANPEIVNEIKRNEKAINRVIGHVMKETGGKYSSADIVSETKNALCHRL</sequence>
<comment type="subunit">
    <text evidence="8">Heterotrimer of A, B and C subunits.</text>
</comment>
<dbReference type="EMBL" id="CP010070">
    <property type="protein sequence ID" value="AIZ55977.1"/>
    <property type="molecule type" value="Genomic_DNA"/>
</dbReference>
<dbReference type="RefSeq" id="WP_048111222.1">
    <property type="nucleotide sequence ID" value="NZ_CP010070.1"/>
</dbReference>
<comment type="catalytic activity">
    <reaction evidence="8">
        <text>L-aspartyl-tRNA(Asn) + L-glutamine + ATP + H2O = L-asparaginyl-tRNA(Asn) + L-glutamate + ADP + phosphate + 2 H(+)</text>
        <dbReference type="Rhea" id="RHEA:14513"/>
        <dbReference type="Rhea" id="RHEA-COMP:9674"/>
        <dbReference type="Rhea" id="RHEA-COMP:9677"/>
        <dbReference type="ChEBI" id="CHEBI:15377"/>
        <dbReference type="ChEBI" id="CHEBI:15378"/>
        <dbReference type="ChEBI" id="CHEBI:29985"/>
        <dbReference type="ChEBI" id="CHEBI:30616"/>
        <dbReference type="ChEBI" id="CHEBI:43474"/>
        <dbReference type="ChEBI" id="CHEBI:58359"/>
        <dbReference type="ChEBI" id="CHEBI:78515"/>
        <dbReference type="ChEBI" id="CHEBI:78516"/>
        <dbReference type="ChEBI" id="CHEBI:456216"/>
    </reaction>
</comment>
<evidence type="ECO:0000259" key="9">
    <source>
        <dbReference type="SMART" id="SM00845"/>
    </source>
</evidence>
<dbReference type="NCBIfam" id="TIGR00133">
    <property type="entry name" value="gatB"/>
    <property type="match status" value="1"/>
</dbReference>
<dbReference type="Gene3D" id="1.10.10.410">
    <property type="match status" value="1"/>
</dbReference>
<dbReference type="NCBIfam" id="NF004012">
    <property type="entry name" value="PRK05477.1-2"/>
    <property type="match status" value="1"/>
</dbReference>
<dbReference type="Pfam" id="PF02934">
    <property type="entry name" value="GatB_N"/>
    <property type="match status" value="1"/>
</dbReference>
<comment type="catalytic activity">
    <reaction evidence="7 8">
        <text>L-glutamyl-tRNA(Gln) + L-glutamine + ATP + H2O = L-glutaminyl-tRNA(Gln) + L-glutamate + ADP + phosphate + H(+)</text>
        <dbReference type="Rhea" id="RHEA:17521"/>
        <dbReference type="Rhea" id="RHEA-COMP:9681"/>
        <dbReference type="Rhea" id="RHEA-COMP:9684"/>
        <dbReference type="ChEBI" id="CHEBI:15377"/>
        <dbReference type="ChEBI" id="CHEBI:15378"/>
        <dbReference type="ChEBI" id="CHEBI:29985"/>
        <dbReference type="ChEBI" id="CHEBI:30616"/>
        <dbReference type="ChEBI" id="CHEBI:43474"/>
        <dbReference type="ChEBI" id="CHEBI:58359"/>
        <dbReference type="ChEBI" id="CHEBI:78520"/>
        <dbReference type="ChEBI" id="CHEBI:78521"/>
        <dbReference type="ChEBI" id="CHEBI:456216"/>
    </reaction>
</comment>
<organism evidence="10 11">
    <name type="scientific">Candidatus Methanoplasma termitum</name>
    <dbReference type="NCBI Taxonomy" id="1577791"/>
    <lineage>
        <taxon>Archaea</taxon>
        <taxon>Methanobacteriati</taxon>
        <taxon>Thermoplasmatota</taxon>
        <taxon>Thermoplasmata</taxon>
        <taxon>Methanomassiliicoccales</taxon>
        <taxon>Methanomassiliicoccaceae</taxon>
        <taxon>Candidatus Methanoplasma</taxon>
    </lineage>
</organism>
<dbReference type="PANTHER" id="PTHR11659">
    <property type="entry name" value="GLUTAMYL-TRNA GLN AMIDOTRANSFERASE SUBUNIT B MITOCHONDRIAL AND PROKARYOTIC PET112-RELATED"/>
    <property type="match status" value="1"/>
</dbReference>
<protein>
    <recommendedName>
        <fullName evidence="2 8">Aspartyl/glutamyl-tRNA(Asn/Gln) amidotransferase subunit B</fullName>
        <shortName evidence="8">Asp/Glu-ADT subunit B</shortName>
        <ecNumber evidence="8">6.3.5.-</ecNumber>
    </recommendedName>
</protein>
<proteinExistence type="inferred from homology"/>
<dbReference type="EC" id="6.3.5.-" evidence="8"/>
<dbReference type="AlphaFoldDB" id="A0A0A7LCD9"/>
<evidence type="ECO:0000256" key="2">
    <source>
        <dbReference type="ARBA" id="ARBA00016923"/>
    </source>
</evidence>
<dbReference type="InterPro" id="IPR006075">
    <property type="entry name" value="Asn/Gln-tRNA_Trfase_suB/E_cat"/>
</dbReference>
<dbReference type="GO" id="GO:0050566">
    <property type="term" value="F:asparaginyl-tRNA synthase (glutamine-hydrolyzing) activity"/>
    <property type="evidence" value="ECO:0007669"/>
    <property type="project" value="RHEA"/>
</dbReference>
<evidence type="ECO:0000256" key="5">
    <source>
        <dbReference type="ARBA" id="ARBA00022840"/>
    </source>
</evidence>
<dbReference type="SUPFAM" id="SSF55931">
    <property type="entry name" value="Glutamine synthetase/guanido kinase"/>
    <property type="match status" value="1"/>
</dbReference>
<dbReference type="SMART" id="SM00845">
    <property type="entry name" value="GatB_Yqey"/>
    <property type="match status" value="1"/>
</dbReference>
<dbReference type="STRING" id="1577791.Mpt1_c00720"/>
<dbReference type="GO" id="GO:0005524">
    <property type="term" value="F:ATP binding"/>
    <property type="evidence" value="ECO:0007669"/>
    <property type="project" value="UniProtKB-KW"/>
</dbReference>
<evidence type="ECO:0000256" key="3">
    <source>
        <dbReference type="ARBA" id="ARBA00022598"/>
    </source>
</evidence>
<dbReference type="HOGENOM" id="CLU_019240_0_1_2"/>
<feature type="domain" description="Asn/Gln amidotransferase" evidence="9">
    <location>
        <begin position="309"/>
        <end position="441"/>
    </location>
</feature>
<keyword evidence="3 8" id="KW-0436">Ligase</keyword>
<keyword evidence="4 8" id="KW-0547">Nucleotide-binding</keyword>
<dbReference type="Pfam" id="PF02637">
    <property type="entry name" value="GatB_Yqey"/>
    <property type="match status" value="1"/>
</dbReference>
<dbReference type="HAMAP" id="MF_00121">
    <property type="entry name" value="GatB"/>
    <property type="match status" value="1"/>
</dbReference>
<evidence type="ECO:0000313" key="11">
    <source>
        <dbReference type="Proteomes" id="UP000030787"/>
    </source>
</evidence>
<dbReference type="GO" id="GO:0050567">
    <property type="term" value="F:glutaminyl-tRNA synthase (glutamine-hydrolyzing) activity"/>
    <property type="evidence" value="ECO:0007669"/>
    <property type="project" value="UniProtKB-UniRule"/>
</dbReference>
<keyword evidence="11" id="KW-1185">Reference proteome</keyword>
<evidence type="ECO:0000256" key="1">
    <source>
        <dbReference type="ARBA" id="ARBA00005306"/>
    </source>
</evidence>
<dbReference type="InterPro" id="IPR018027">
    <property type="entry name" value="Asn/Gln_amidotransferase"/>
</dbReference>
<evidence type="ECO:0000256" key="8">
    <source>
        <dbReference type="HAMAP-Rule" id="MF_00121"/>
    </source>
</evidence>
<comment type="function">
    <text evidence="8">Allows the formation of correctly charged Asn-tRNA(Asn) or Gln-tRNA(Gln) through the transamidation of misacylated Asp-tRNA(Asn) or Glu-tRNA(Gln) in organisms which lack either or both of asparaginyl-tRNA or glutaminyl-tRNA synthetases. The reaction takes place in the presence of glutamine and ATP through an activated phospho-Asp-tRNA(Asn) or phospho-Glu-tRNA(Gln).</text>
</comment>
<reference evidence="10 11" key="1">
    <citation type="journal article" date="2014" name="Appl. Environ. Microbiol.">
        <title>Comparative Genome Analysis of 'Candidatus Methanoplasma termitum' Indicates a New Mode of Energy Metabolism in the Seventh Order of Methanogens.</title>
        <authorList>
            <person name="Lang K."/>
            <person name="Schuldes J."/>
            <person name="Klingl A."/>
            <person name="Poehlein A."/>
            <person name="Daniel R."/>
            <person name="Brune A."/>
        </authorList>
    </citation>
    <scope>NUCLEOTIDE SEQUENCE [LARGE SCALE GENOMIC DNA]</scope>
    <source>
        <strain evidence="11">Mpt1</strain>
    </source>
</reference>
<keyword evidence="6 8" id="KW-0648">Protein biosynthesis</keyword>
<dbReference type="InterPro" id="IPR014746">
    <property type="entry name" value="Gln_synth/guanido_kin_cat_dom"/>
</dbReference>
<dbReference type="InterPro" id="IPR017959">
    <property type="entry name" value="Asn/Gln-tRNA_amidoTrfase_suB/E"/>
</dbReference>
<comment type="similarity">
    <text evidence="1 8">Belongs to the GatB/GatE family. GatB subfamily.</text>
</comment>
<dbReference type="InterPro" id="IPR003789">
    <property type="entry name" value="Asn/Gln_tRNA_amidoTrase-B-like"/>
</dbReference>
<dbReference type="SUPFAM" id="SSF89095">
    <property type="entry name" value="GatB/YqeY motif"/>
    <property type="match status" value="1"/>
</dbReference>
<accession>A0A0A7LCD9</accession>
<dbReference type="PANTHER" id="PTHR11659:SF0">
    <property type="entry name" value="GLUTAMYL-TRNA(GLN) AMIDOTRANSFERASE SUBUNIT B, MITOCHONDRIAL"/>
    <property type="match status" value="1"/>
</dbReference>